<evidence type="ECO:0000313" key="2">
    <source>
        <dbReference type="Proteomes" id="UP000184052"/>
    </source>
</evidence>
<evidence type="ECO:0000313" key="1">
    <source>
        <dbReference type="EMBL" id="SHI87263.1"/>
    </source>
</evidence>
<gene>
    <name evidence="1" type="ORF">SAMN02745751_01269</name>
</gene>
<accession>A0A1M6EPD4</accession>
<reference evidence="1 2" key="1">
    <citation type="submission" date="2016-11" db="EMBL/GenBank/DDBJ databases">
        <authorList>
            <person name="Jaros S."/>
            <person name="Januszkiewicz K."/>
            <person name="Wedrychowicz H."/>
        </authorList>
    </citation>
    <scope>NUCLEOTIDE SEQUENCE [LARGE SCALE GENOMIC DNA]</scope>
    <source>
        <strain evidence="1 2">DSM 17477</strain>
    </source>
</reference>
<dbReference type="Proteomes" id="UP000184052">
    <property type="component" value="Unassembled WGS sequence"/>
</dbReference>
<dbReference type="AlphaFoldDB" id="A0A1M6EPD4"/>
<dbReference type="EMBL" id="FQZL01000007">
    <property type="protein sequence ID" value="SHI87263.1"/>
    <property type="molecule type" value="Genomic_DNA"/>
</dbReference>
<proteinExistence type="predicted"/>
<protein>
    <submittedName>
        <fullName evidence="1">Uncharacterized protein</fullName>
    </submittedName>
</protein>
<sequence>MSSKLNRLCAYPWCSKIVESGYCDKHAKAKRQASDRLLGALYSRVHNKWWQKYRVVFIQRNPLCIRFSAEDINSIDNRSRPYLHGQEVLIFGLMNMP</sequence>
<organism evidence="1 2">
    <name type="scientific">Dethiosulfatibacter aminovorans DSM 17477</name>
    <dbReference type="NCBI Taxonomy" id="1121476"/>
    <lineage>
        <taxon>Bacteria</taxon>
        <taxon>Bacillati</taxon>
        <taxon>Bacillota</taxon>
        <taxon>Tissierellia</taxon>
        <taxon>Dethiosulfatibacter</taxon>
    </lineage>
</organism>
<keyword evidence="2" id="KW-1185">Reference proteome</keyword>
<dbReference type="STRING" id="1121476.SAMN02745751_01269"/>
<name>A0A1M6EPD4_9FIRM</name>